<sequence>MKKNLLFGLMLSFFVASGFSQSQDASIKGKLLTPEGEIVPFATVILLDGDSVLVKANVTGEDGYYHFAGLEAGSYRVGIRDLQYRSYLTEPMRLESGQHLEVPDITVQADVKELEGVQITASKPLVDVQPNKTVFNVASSVNASGNDGMELLRKAPGVVIDNNDNIILQGKNGVRIYIDGKPSPLRGEDLVAMLRSMQSDQIESIEIITNPSAKYDAEGNAGIIDIKLKRDKNLGMNATLSGNYSTGIRENYQSALNFNYRNKTTNFFGNYSWYDNEGEEFVRLNKQLNGNFLNQQGTITNDNSGHNFRGGVDYFIDKKHTIGIVANGSITNRSVNNMSSTPIGDLQTGDVSEILRADNIRGFETDNVNLNFNYQYKGGKGNSFNLDADYGYFWNDGNAYQPNQYFDPNGEVVRLERNFANDQLTRIDIKTLKGDYETNLAEGRLSAGFKYSNVNTDNDFDFFNIVADERVKDLTRSNAFSYKEKVSAAYASYFRKLSDKFSVNAGLRVEHTESDGRLESSQENQNDRVKRSYTDLFPSGGLTYQMDQSNKFSFNYSRRIDRPSYQDLNPFEFKLDELTFSRGNPFLNPQYTHSVQVTHTHKYKLNTTLAYSITNDFFAQVTDTTGTLGSLLEQRNIADATNISINVSYPFDIAKWWSAFGNFNLYHATYDANFEGVEIDLDATAYNIYLQNNFILPKGFKLELSGWYNSPGIWGGTFVTESMWSLDLGVKKSIWQDRAQLRIGVSDIFKTQEWSGYSDYGGLRIDGNGGFDSRRLRLGFTYQLGNQQVKASRKRKTGMEEESKRIKEGA</sequence>
<dbReference type="Pfam" id="PF14905">
    <property type="entry name" value="OMP_b-brl_3"/>
    <property type="match status" value="1"/>
</dbReference>
<feature type="signal peptide" evidence="5">
    <location>
        <begin position="1"/>
        <end position="22"/>
    </location>
</feature>
<reference evidence="8" key="1">
    <citation type="submission" date="2023-06" db="EMBL/GenBank/DDBJ databases">
        <title>Genomic of Agaribacillus aureum.</title>
        <authorList>
            <person name="Wang G."/>
        </authorList>
    </citation>
    <scope>NUCLEOTIDE SEQUENCE</scope>
    <source>
        <strain evidence="8">BMA12</strain>
    </source>
</reference>
<feature type="region of interest" description="Disordered" evidence="4">
    <location>
        <begin position="791"/>
        <end position="810"/>
    </location>
</feature>
<keyword evidence="8" id="KW-0675">Receptor</keyword>
<keyword evidence="9" id="KW-1185">Reference proteome</keyword>
<dbReference type="SUPFAM" id="SSF49464">
    <property type="entry name" value="Carboxypeptidase regulatory domain-like"/>
    <property type="match status" value="1"/>
</dbReference>
<accession>A0ABT8LJL5</accession>
<evidence type="ECO:0000259" key="6">
    <source>
        <dbReference type="Pfam" id="PF07715"/>
    </source>
</evidence>
<dbReference type="Gene3D" id="2.40.170.20">
    <property type="entry name" value="TonB-dependent receptor, beta-barrel domain"/>
    <property type="match status" value="1"/>
</dbReference>
<evidence type="ECO:0000259" key="7">
    <source>
        <dbReference type="Pfam" id="PF14905"/>
    </source>
</evidence>
<dbReference type="PANTHER" id="PTHR40980:SF4">
    <property type="entry name" value="TONB-DEPENDENT RECEPTOR-LIKE BETA-BARREL DOMAIN-CONTAINING PROTEIN"/>
    <property type="match status" value="1"/>
</dbReference>
<name>A0ABT8LJL5_9BACT</name>
<organism evidence="8 9">
    <name type="scientific">Agaribacillus aureus</name>
    <dbReference type="NCBI Taxonomy" id="3051825"/>
    <lineage>
        <taxon>Bacteria</taxon>
        <taxon>Pseudomonadati</taxon>
        <taxon>Bacteroidota</taxon>
        <taxon>Cytophagia</taxon>
        <taxon>Cytophagales</taxon>
        <taxon>Splendidivirgaceae</taxon>
        <taxon>Agaribacillus</taxon>
    </lineage>
</organism>
<dbReference type="InterPro" id="IPR041700">
    <property type="entry name" value="OMP_b-brl_3"/>
</dbReference>
<comment type="subcellular location">
    <subcellularLocation>
        <location evidence="1">Cell outer membrane</location>
    </subcellularLocation>
</comment>
<feature type="compositionally biased region" description="Basic and acidic residues" evidence="4">
    <location>
        <begin position="797"/>
        <end position="810"/>
    </location>
</feature>
<feature type="domain" description="TonB-dependent receptor plug" evidence="6">
    <location>
        <begin position="144"/>
        <end position="222"/>
    </location>
</feature>
<evidence type="ECO:0000256" key="1">
    <source>
        <dbReference type="ARBA" id="ARBA00004442"/>
    </source>
</evidence>
<dbReference type="Gene3D" id="2.170.130.10">
    <property type="entry name" value="TonB-dependent receptor, plug domain"/>
    <property type="match status" value="1"/>
</dbReference>
<protein>
    <submittedName>
        <fullName evidence="8">TonB-dependent receptor</fullName>
    </submittedName>
</protein>
<dbReference type="InterPro" id="IPR037066">
    <property type="entry name" value="Plug_dom_sf"/>
</dbReference>
<evidence type="ECO:0000256" key="3">
    <source>
        <dbReference type="ARBA" id="ARBA00023237"/>
    </source>
</evidence>
<dbReference type="Gene3D" id="2.60.40.10">
    <property type="entry name" value="Immunoglobulins"/>
    <property type="match status" value="1"/>
</dbReference>
<evidence type="ECO:0000256" key="5">
    <source>
        <dbReference type="SAM" id="SignalP"/>
    </source>
</evidence>
<evidence type="ECO:0000256" key="4">
    <source>
        <dbReference type="SAM" id="MobiDB-lite"/>
    </source>
</evidence>
<dbReference type="Pfam" id="PF07715">
    <property type="entry name" value="Plug"/>
    <property type="match status" value="1"/>
</dbReference>
<dbReference type="PANTHER" id="PTHR40980">
    <property type="entry name" value="PLUG DOMAIN-CONTAINING PROTEIN"/>
    <property type="match status" value="1"/>
</dbReference>
<evidence type="ECO:0000313" key="9">
    <source>
        <dbReference type="Proteomes" id="UP001172083"/>
    </source>
</evidence>
<evidence type="ECO:0000313" key="8">
    <source>
        <dbReference type="EMBL" id="MDN5217211.1"/>
    </source>
</evidence>
<dbReference type="InterPro" id="IPR036942">
    <property type="entry name" value="Beta-barrel_TonB_sf"/>
</dbReference>
<dbReference type="EMBL" id="JAUJEB010000014">
    <property type="protein sequence ID" value="MDN5217211.1"/>
    <property type="molecule type" value="Genomic_DNA"/>
</dbReference>
<gene>
    <name evidence="8" type="ORF">QQ020_34380</name>
</gene>
<comment type="caution">
    <text evidence="8">The sequence shown here is derived from an EMBL/GenBank/DDBJ whole genome shotgun (WGS) entry which is preliminary data.</text>
</comment>
<keyword evidence="5" id="KW-0732">Signal</keyword>
<feature type="chain" id="PRO_5047374245" evidence="5">
    <location>
        <begin position="23"/>
        <end position="810"/>
    </location>
</feature>
<dbReference type="RefSeq" id="WP_346762548.1">
    <property type="nucleotide sequence ID" value="NZ_JAUJEB010000014.1"/>
</dbReference>
<evidence type="ECO:0000256" key="2">
    <source>
        <dbReference type="ARBA" id="ARBA00023136"/>
    </source>
</evidence>
<dbReference type="Pfam" id="PF13620">
    <property type="entry name" value="CarboxypepD_reg"/>
    <property type="match status" value="1"/>
</dbReference>
<dbReference type="Proteomes" id="UP001172083">
    <property type="component" value="Unassembled WGS sequence"/>
</dbReference>
<keyword evidence="2" id="KW-0472">Membrane</keyword>
<dbReference type="SUPFAM" id="SSF56935">
    <property type="entry name" value="Porins"/>
    <property type="match status" value="1"/>
</dbReference>
<feature type="domain" description="Outer membrane protein beta-barrel" evidence="7">
    <location>
        <begin position="380"/>
        <end position="782"/>
    </location>
</feature>
<proteinExistence type="predicted"/>
<dbReference type="InterPro" id="IPR008969">
    <property type="entry name" value="CarboxyPept-like_regulatory"/>
</dbReference>
<keyword evidence="3" id="KW-0998">Cell outer membrane</keyword>
<dbReference type="InterPro" id="IPR013783">
    <property type="entry name" value="Ig-like_fold"/>
</dbReference>
<dbReference type="InterPro" id="IPR012910">
    <property type="entry name" value="Plug_dom"/>
</dbReference>